<dbReference type="SUPFAM" id="SSF48371">
    <property type="entry name" value="ARM repeat"/>
    <property type="match status" value="1"/>
</dbReference>
<dbReference type="CDD" id="cd07064">
    <property type="entry name" value="AlkD_like_1"/>
    <property type="match status" value="1"/>
</dbReference>
<feature type="region of interest" description="Disordered" evidence="1">
    <location>
        <begin position="228"/>
        <end position="277"/>
    </location>
</feature>
<dbReference type="Pfam" id="PF08713">
    <property type="entry name" value="DNA_alkylation"/>
    <property type="match status" value="1"/>
</dbReference>
<dbReference type="EMBL" id="CP036455">
    <property type="protein sequence ID" value="QBI55592.1"/>
    <property type="molecule type" value="Genomic_DNA"/>
</dbReference>
<evidence type="ECO:0000313" key="3">
    <source>
        <dbReference type="Proteomes" id="UP000292235"/>
    </source>
</evidence>
<dbReference type="PANTHER" id="PTHR34070:SF1">
    <property type="entry name" value="DNA ALKYLATION REPAIR PROTEIN"/>
    <property type="match status" value="1"/>
</dbReference>
<dbReference type="InterPro" id="IPR016024">
    <property type="entry name" value="ARM-type_fold"/>
</dbReference>
<dbReference type="Proteomes" id="UP000292235">
    <property type="component" value="Chromosome"/>
</dbReference>
<reference evidence="2 3" key="1">
    <citation type="submission" date="2019-02" db="EMBL/GenBank/DDBJ databases">
        <authorList>
            <person name="Khodamoradi S."/>
            <person name="Hahnke R.L."/>
            <person name="Kaempfer P."/>
            <person name="Schumann P."/>
            <person name="Rohde M."/>
            <person name="Steinert M."/>
            <person name="Luzhetskyy A."/>
            <person name="Wink J."/>
            <person name="Ruckert C."/>
        </authorList>
    </citation>
    <scope>NUCLEOTIDE SEQUENCE [LARGE SCALE GENOMIC DNA]</scope>
    <source>
        <strain evidence="2 3">M2</strain>
    </source>
</reference>
<proteinExistence type="predicted"/>
<evidence type="ECO:0000313" key="2">
    <source>
        <dbReference type="EMBL" id="QBI55592.1"/>
    </source>
</evidence>
<evidence type="ECO:0000256" key="1">
    <source>
        <dbReference type="SAM" id="MobiDB-lite"/>
    </source>
</evidence>
<dbReference type="Gene3D" id="1.25.10.90">
    <property type="match status" value="1"/>
</dbReference>
<feature type="compositionally biased region" description="Low complexity" evidence="1">
    <location>
        <begin position="236"/>
        <end position="261"/>
    </location>
</feature>
<accession>A0A4V0ZK34</accession>
<dbReference type="AlphaFoldDB" id="A0A4V0ZK34"/>
<sequence>MSAHFGVVAAVRERLRELADSDSAEPMRAYMKSDLPFHGVRAETRRRAMREVFAAHPIEDRTTWEDTVRALWEVASHREERYAAVQLTGDRLYRRFQMPDSLGLYGDLVSAGAWWDYVDEIAARRVGPLLLDWRDSVRPVVRSWSTCGDMWLRRTAIICQIHAKERTDTRLLAEVVQPNLTHPGFFIRKAVGWALRSHAATDPDWVHAFVTEHEETLAPLARREALKHIGPPPQTAGSVAPTDAAAAGDADGSVSGASEGDYGAAPPTATRHLRPGR</sequence>
<organism evidence="2 3">
    <name type="scientific">Streptomonospora litoralis</name>
    <dbReference type="NCBI Taxonomy" id="2498135"/>
    <lineage>
        <taxon>Bacteria</taxon>
        <taxon>Bacillati</taxon>
        <taxon>Actinomycetota</taxon>
        <taxon>Actinomycetes</taxon>
        <taxon>Streptosporangiales</taxon>
        <taxon>Nocardiopsidaceae</taxon>
        <taxon>Streptomonospora</taxon>
    </lineage>
</organism>
<dbReference type="RefSeq" id="WP_131099622.1">
    <property type="nucleotide sequence ID" value="NZ_CP036455.1"/>
</dbReference>
<dbReference type="KEGG" id="strr:EKD16_19145"/>
<protein>
    <submittedName>
        <fullName evidence="2">DNA alkylation repair enzyme</fullName>
    </submittedName>
</protein>
<dbReference type="OrthoDB" id="9775346at2"/>
<dbReference type="PANTHER" id="PTHR34070">
    <property type="entry name" value="ARMADILLO-TYPE FOLD"/>
    <property type="match status" value="1"/>
</dbReference>
<keyword evidence="3" id="KW-1185">Reference proteome</keyword>
<dbReference type="InterPro" id="IPR014825">
    <property type="entry name" value="DNA_alkylation"/>
</dbReference>
<gene>
    <name evidence="2" type="ORF">EKD16_19145</name>
</gene>
<name>A0A4V0ZK34_9ACTN</name>